<dbReference type="RefSeq" id="WP_119048702.1">
    <property type="nucleotide sequence ID" value="NZ_CP032157.1"/>
</dbReference>
<dbReference type="Gene3D" id="3.30.565.10">
    <property type="entry name" value="Histidine kinase-like ATPase, C-terminal domain"/>
    <property type="match status" value="1"/>
</dbReference>
<dbReference type="PANTHER" id="PTHR34220:SF7">
    <property type="entry name" value="SENSOR HISTIDINE KINASE YPDA"/>
    <property type="match status" value="1"/>
</dbReference>
<keyword evidence="1" id="KW-0812">Transmembrane</keyword>
<keyword evidence="4" id="KW-1185">Reference proteome</keyword>
<dbReference type="KEGG" id="pseg:D3H65_02265"/>
<dbReference type="Proteomes" id="UP000263900">
    <property type="component" value="Chromosome"/>
</dbReference>
<dbReference type="GO" id="GO:0000155">
    <property type="term" value="F:phosphorelay sensor kinase activity"/>
    <property type="evidence" value="ECO:0007669"/>
    <property type="project" value="InterPro"/>
</dbReference>
<feature type="transmembrane region" description="Helical" evidence="1">
    <location>
        <begin position="16"/>
        <end position="34"/>
    </location>
</feature>
<keyword evidence="3" id="KW-0418">Kinase</keyword>
<keyword evidence="1" id="KW-1133">Transmembrane helix</keyword>
<keyword evidence="3" id="KW-0808">Transferase</keyword>
<keyword evidence="1" id="KW-0472">Membrane</keyword>
<feature type="transmembrane region" description="Helical" evidence="1">
    <location>
        <begin position="84"/>
        <end position="108"/>
    </location>
</feature>
<reference evidence="3 4" key="1">
    <citation type="submission" date="2018-09" db="EMBL/GenBank/DDBJ databases">
        <title>Genome sequencing of strain 6GH32-13.</title>
        <authorList>
            <person name="Weon H.-Y."/>
            <person name="Heo J."/>
            <person name="Kwon S.-W."/>
        </authorList>
    </citation>
    <scope>NUCLEOTIDE SEQUENCE [LARGE SCALE GENOMIC DNA]</scope>
    <source>
        <strain evidence="3 4">5GH32-13</strain>
    </source>
</reference>
<evidence type="ECO:0000259" key="2">
    <source>
        <dbReference type="Pfam" id="PF06580"/>
    </source>
</evidence>
<evidence type="ECO:0000256" key="1">
    <source>
        <dbReference type="SAM" id="Phobius"/>
    </source>
</evidence>
<dbReference type="OrthoDB" id="9792992at2"/>
<proteinExistence type="predicted"/>
<evidence type="ECO:0000313" key="4">
    <source>
        <dbReference type="Proteomes" id="UP000263900"/>
    </source>
</evidence>
<feature type="transmembrane region" description="Helical" evidence="1">
    <location>
        <begin position="137"/>
        <end position="156"/>
    </location>
</feature>
<dbReference type="InterPro" id="IPR036890">
    <property type="entry name" value="HATPase_C_sf"/>
</dbReference>
<dbReference type="PANTHER" id="PTHR34220">
    <property type="entry name" value="SENSOR HISTIDINE KINASE YPDA"/>
    <property type="match status" value="1"/>
</dbReference>
<dbReference type="InterPro" id="IPR010559">
    <property type="entry name" value="Sig_transdc_His_kin_internal"/>
</dbReference>
<sequence length="367" mass="42992">MTLRQSIFTSDKYARIEWAFFIFIWFISPLLTDLEYGFNEEPKQLQWSYFQVNIIRRLVWGFFTVIPYYLYYKLAIQPLLIKKRYGYFLLSVLLFVAVRELYTVYIMYGSIARLSFLPIEMITEAQKVLKLKGRFHFGINYLVFQLLIMIALAYFIHLDKQEKQIRQLKQLQAETDLQYLRSQLQPHFFFNTLNNIYALALQQSQLTAPLVAKLSDMMRYVLYKTTQPKQPLTHEIHFLSNYVDVQSVRYHDKTAIRFDTQGITDQALIEPLLLLPYIENAFKHGIEEVHTGFIEVIICLNDQELTLSVKNSKAAGATDQSLPNSHGNGIGLDNTQKRLSILYPGRHSVQVKETNETYEVLLTIILN</sequence>
<dbReference type="InterPro" id="IPR050640">
    <property type="entry name" value="Bact_2-comp_sensor_kinase"/>
</dbReference>
<accession>A0A3B7MEV0</accession>
<evidence type="ECO:0000313" key="3">
    <source>
        <dbReference type="EMBL" id="AXY72864.1"/>
    </source>
</evidence>
<dbReference type="SUPFAM" id="SSF55874">
    <property type="entry name" value="ATPase domain of HSP90 chaperone/DNA topoisomerase II/histidine kinase"/>
    <property type="match status" value="1"/>
</dbReference>
<name>A0A3B7MEV0_9BACT</name>
<feature type="domain" description="Signal transduction histidine kinase internal region" evidence="2">
    <location>
        <begin position="176"/>
        <end position="253"/>
    </location>
</feature>
<dbReference type="GO" id="GO:0016020">
    <property type="term" value="C:membrane"/>
    <property type="evidence" value="ECO:0007669"/>
    <property type="project" value="InterPro"/>
</dbReference>
<organism evidence="3 4">
    <name type="scientific">Paraflavitalea soli</name>
    <dbReference type="NCBI Taxonomy" id="2315862"/>
    <lineage>
        <taxon>Bacteria</taxon>
        <taxon>Pseudomonadati</taxon>
        <taxon>Bacteroidota</taxon>
        <taxon>Chitinophagia</taxon>
        <taxon>Chitinophagales</taxon>
        <taxon>Chitinophagaceae</taxon>
        <taxon>Paraflavitalea</taxon>
    </lineage>
</organism>
<dbReference type="AlphaFoldDB" id="A0A3B7MEV0"/>
<protein>
    <submittedName>
        <fullName evidence="3">Histidine kinase</fullName>
    </submittedName>
</protein>
<feature type="transmembrane region" description="Helical" evidence="1">
    <location>
        <begin position="54"/>
        <end position="72"/>
    </location>
</feature>
<dbReference type="Pfam" id="PF06580">
    <property type="entry name" value="His_kinase"/>
    <property type="match status" value="1"/>
</dbReference>
<gene>
    <name evidence="3" type="ORF">D3H65_02265</name>
</gene>
<dbReference type="EMBL" id="CP032157">
    <property type="protein sequence ID" value="AXY72864.1"/>
    <property type="molecule type" value="Genomic_DNA"/>
</dbReference>